<evidence type="ECO:0000256" key="2">
    <source>
        <dbReference type="SAM" id="MobiDB-lite"/>
    </source>
</evidence>
<evidence type="ECO:0000313" key="6">
    <source>
        <dbReference type="Proteomes" id="UP000317036"/>
    </source>
</evidence>
<keyword evidence="6" id="KW-1185">Reference proteome</keyword>
<evidence type="ECO:0000256" key="1">
    <source>
        <dbReference type="ARBA" id="ARBA00022801"/>
    </source>
</evidence>
<feature type="compositionally biased region" description="Polar residues" evidence="2">
    <location>
        <begin position="213"/>
        <end position="222"/>
    </location>
</feature>
<feature type="signal peptide" evidence="3">
    <location>
        <begin position="1"/>
        <end position="19"/>
    </location>
</feature>
<dbReference type="AlphaFoldDB" id="A0A559JGH1"/>
<feature type="region of interest" description="Disordered" evidence="2">
    <location>
        <begin position="209"/>
        <end position="237"/>
    </location>
</feature>
<dbReference type="Pfam" id="PF04185">
    <property type="entry name" value="Phosphoesterase"/>
    <property type="match status" value="1"/>
</dbReference>
<dbReference type="PANTHER" id="PTHR31956">
    <property type="entry name" value="NON-SPECIFIC PHOSPHOLIPASE C4-RELATED"/>
    <property type="match status" value="1"/>
</dbReference>
<evidence type="ECO:0000259" key="4">
    <source>
        <dbReference type="Pfam" id="PF07833"/>
    </source>
</evidence>
<dbReference type="CDD" id="cd16013">
    <property type="entry name" value="AcpA"/>
    <property type="match status" value="1"/>
</dbReference>
<name>A0A559JGH1_9BACL</name>
<keyword evidence="3" id="KW-0732">Signal</keyword>
<proteinExistence type="predicted"/>
<protein>
    <recommendedName>
        <fullName evidence="4">Copper amine oxidase-like N-terminal domain-containing protein</fullName>
    </recommendedName>
</protein>
<evidence type="ECO:0000256" key="3">
    <source>
        <dbReference type="SAM" id="SignalP"/>
    </source>
</evidence>
<dbReference type="OrthoDB" id="980947at2"/>
<feature type="domain" description="Copper amine oxidase-like N-terminal" evidence="4">
    <location>
        <begin position="497"/>
        <end position="594"/>
    </location>
</feature>
<evidence type="ECO:0000313" key="5">
    <source>
        <dbReference type="EMBL" id="TVX98974.1"/>
    </source>
</evidence>
<dbReference type="EMBL" id="VNJI01000088">
    <property type="protein sequence ID" value="TVX98974.1"/>
    <property type="molecule type" value="Genomic_DNA"/>
</dbReference>
<feature type="chain" id="PRO_5039486894" description="Copper amine oxidase-like N-terminal domain-containing protein" evidence="3">
    <location>
        <begin position="20"/>
        <end position="597"/>
    </location>
</feature>
<dbReference type="SUPFAM" id="SSF55383">
    <property type="entry name" value="Copper amine oxidase, domain N"/>
    <property type="match status" value="1"/>
</dbReference>
<gene>
    <name evidence="5" type="ORF">FPZ49_34290</name>
</gene>
<sequence length="597" mass="65719">MKRRFRSLALSLSALSIMASPLLGTSLTRAEKAETAEANTASPIHHTVVIFQENRSFDNYFGTYPYALGFQALPQTPQDVRNFNYVTGSVTRDAYGRVYNPDANGNPVYPWHDAGKAAIQETDVNHGYNPMISMVNGGKMDMFYMVNHNSGKPTDTNDKGLLSMSYFDYNEVPAYWQYAQHYALADNYFQPVYGPSTPGALYLVAAQSGNGGQADSNTNPNARITGDPSPKNGPFGGDSTNGLKYNLIYPNIGDRLTATNQSWAWYAGGWDAAKNDPASGEAKAYSPHHNPFQYFQNYEDGKNNNNLKDYNSFTKDIQNGNLPAVSFIKAGYGDDEHPGTGNQSTPSAEEFTVNTINQIMNSPYWKDTAIIVTYDESGGFYDHVAPPTITPNADSLQGDGPRIPALVISPYAKQNYVSHVQYDHSSILKFLEWNYHLPALNGKDAGANNMLDMFDFEHPNLLPYMYNDGELTGSSSNGTPVNVRLNNALLGVSHVGEAPFIDAKGNVMVPLDDFARSINGYVTQTQNNRVLLETTEKQIEWKLHGNNAFVDGKPVHLETNVWEGPAGITYIPLKSAVDILGWSMSTEGNIVTVISKY</sequence>
<dbReference type="InterPro" id="IPR012854">
    <property type="entry name" value="Cu_amine_oxidase-like_N"/>
</dbReference>
<dbReference type="PANTHER" id="PTHR31956:SF1">
    <property type="entry name" value="NON-SPECIFIC PHOSPHOLIPASE C1"/>
    <property type="match status" value="1"/>
</dbReference>
<keyword evidence="1" id="KW-0378">Hydrolase</keyword>
<dbReference type="Proteomes" id="UP000317036">
    <property type="component" value="Unassembled WGS sequence"/>
</dbReference>
<accession>A0A559JGH1</accession>
<dbReference type="InterPro" id="IPR007312">
    <property type="entry name" value="Phosphoesterase"/>
</dbReference>
<comment type="caution">
    <text evidence="5">The sequence shown here is derived from an EMBL/GenBank/DDBJ whole genome shotgun (WGS) entry which is preliminary data.</text>
</comment>
<reference evidence="5 6" key="1">
    <citation type="submission" date="2019-07" db="EMBL/GenBank/DDBJ databases">
        <authorList>
            <person name="Kim J."/>
        </authorList>
    </citation>
    <scope>NUCLEOTIDE SEQUENCE [LARGE SCALE GENOMIC DNA]</scope>
    <source>
        <strain evidence="5 6">JC52</strain>
    </source>
</reference>
<dbReference type="Gene3D" id="3.40.720.10">
    <property type="entry name" value="Alkaline Phosphatase, subunit A"/>
    <property type="match status" value="1"/>
</dbReference>
<dbReference type="GO" id="GO:0042578">
    <property type="term" value="F:phosphoric ester hydrolase activity"/>
    <property type="evidence" value="ECO:0007669"/>
    <property type="project" value="UniProtKB-ARBA"/>
</dbReference>
<dbReference type="Pfam" id="PF07833">
    <property type="entry name" value="Cu_amine_oxidN1"/>
    <property type="match status" value="1"/>
</dbReference>
<dbReference type="InterPro" id="IPR017850">
    <property type="entry name" value="Alkaline_phosphatase_core_sf"/>
</dbReference>
<organism evidence="5 6">
    <name type="scientific">Paenibacillus cremeus</name>
    <dbReference type="NCBI Taxonomy" id="2163881"/>
    <lineage>
        <taxon>Bacteria</taxon>
        <taxon>Bacillati</taxon>
        <taxon>Bacillota</taxon>
        <taxon>Bacilli</taxon>
        <taxon>Bacillales</taxon>
        <taxon>Paenibacillaceae</taxon>
        <taxon>Paenibacillus</taxon>
    </lineage>
</organism>
<dbReference type="RefSeq" id="WP_144855065.1">
    <property type="nucleotide sequence ID" value="NZ_VNJI01000088.1"/>
</dbReference>
<dbReference type="InterPro" id="IPR036582">
    <property type="entry name" value="Mao_N_sf"/>
</dbReference>